<protein>
    <recommendedName>
        <fullName evidence="11">Nodulation protein E</fullName>
    </recommendedName>
    <alternativeName>
        <fullName evidence="12">Host-specificity of nodulation protein B</fullName>
    </alternativeName>
</protein>
<evidence type="ECO:0000256" key="4">
    <source>
        <dbReference type="ARBA" id="ARBA00022475"/>
    </source>
</evidence>
<evidence type="ECO:0000256" key="3">
    <source>
        <dbReference type="ARBA" id="ARBA00022458"/>
    </source>
</evidence>
<dbReference type="PANTHER" id="PTHR11712:SF352">
    <property type="entry name" value="3-OXOACYL-[ACYL-CARRIER-PROTEIN] SYNTHASE"/>
    <property type="match status" value="1"/>
</dbReference>
<keyword evidence="16" id="KW-1185">Reference proteome</keyword>
<evidence type="ECO:0000256" key="6">
    <source>
        <dbReference type="ARBA" id="ARBA00022679"/>
    </source>
</evidence>
<dbReference type="InterPro" id="IPR014031">
    <property type="entry name" value="Ketoacyl_synth_C"/>
</dbReference>
<dbReference type="Gene3D" id="3.40.47.10">
    <property type="match status" value="2"/>
</dbReference>
<comment type="caution">
    <text evidence="15">The sequence shown here is derived from an EMBL/GenBank/DDBJ whole genome shotgun (WGS) entry which is preliminary data.</text>
</comment>
<dbReference type="GO" id="GO:0004315">
    <property type="term" value="F:3-oxoacyl-[acyl-carrier-protein] synthase activity"/>
    <property type="evidence" value="ECO:0007669"/>
    <property type="project" value="TreeGrafter"/>
</dbReference>
<evidence type="ECO:0000256" key="13">
    <source>
        <dbReference type="RuleBase" id="RU003694"/>
    </source>
</evidence>
<dbReference type="Proteomes" id="UP000469385">
    <property type="component" value="Unassembled WGS sequence"/>
</dbReference>
<evidence type="ECO:0000256" key="8">
    <source>
        <dbReference type="ARBA" id="ARBA00022989"/>
    </source>
</evidence>
<sequence length="414" mass="41862">MTGADAEAWITGIGILGPQGCGWDAVVRGLQQPTPLFQPVPPAWQAEPGVPAAWTAPLAADAEAALQPFDTASADRACAMALAAADQAWRQAGAEPQPRRGGVWWGTGMGGAQSTEQSYRRFLLERAALRPMTVPRIMASSPAAQIATRHGLRGPNLTYAIACASAATAIGEALLALRVGRVDLAIAGGSESMLQAGVLAGWQGLRVLSTLRQAETAAQACRPFGAGRSGLVLGEGAAALVLERPASARARGARPLAILAGYGSNCDAAPSLVHPQADGEADAMRQALADAGAPADAVGLVNAHGTGTDAGDVAEAEALAAVFGTGRAAPAVCATKSHHGHLLGAAGAMEAVVSIASLVHQLVPATLGAEPRDPRCAHLQLAAQPTGRPLDWVLSNSFAFGGANVSLLFGRAPA</sequence>
<keyword evidence="9" id="KW-0472">Membrane</keyword>
<evidence type="ECO:0000256" key="12">
    <source>
        <dbReference type="ARBA" id="ARBA00041756"/>
    </source>
</evidence>
<dbReference type="InterPro" id="IPR014030">
    <property type="entry name" value="Ketoacyl_synth_N"/>
</dbReference>
<comment type="similarity">
    <text evidence="2 13">Belongs to the thiolase-like superfamily. Beta-ketoacyl-ACP synthases family.</text>
</comment>
<dbReference type="Pfam" id="PF02801">
    <property type="entry name" value="Ketoacyl-synt_C"/>
    <property type="match status" value="1"/>
</dbReference>
<comment type="function">
    <text evidence="10">Proposed to synthesize NOD factor fatty acyl chain. Involved in the synthesis of a highly unsaturated fatty acid moiety, which forms part of a lipo-oligosaccharide that is responsible for host specificity.</text>
</comment>
<name>A0A6N8J3I5_9BURK</name>
<evidence type="ECO:0000256" key="10">
    <source>
        <dbReference type="ARBA" id="ARBA00037576"/>
    </source>
</evidence>
<dbReference type="EMBL" id="WSEL01000011">
    <property type="protein sequence ID" value="MVQ32890.1"/>
    <property type="molecule type" value="Genomic_DNA"/>
</dbReference>
<dbReference type="InterPro" id="IPR016039">
    <property type="entry name" value="Thiolase-like"/>
</dbReference>
<evidence type="ECO:0000256" key="1">
    <source>
        <dbReference type="ARBA" id="ARBA00004533"/>
    </source>
</evidence>
<keyword evidence="3" id="KW-0536">Nodulation</keyword>
<dbReference type="PANTHER" id="PTHR11712">
    <property type="entry name" value="POLYKETIDE SYNTHASE-RELATED"/>
    <property type="match status" value="1"/>
</dbReference>
<dbReference type="PROSITE" id="PS52004">
    <property type="entry name" value="KS3_2"/>
    <property type="match status" value="1"/>
</dbReference>
<keyword evidence="6 13" id="KW-0808">Transferase</keyword>
<evidence type="ECO:0000256" key="7">
    <source>
        <dbReference type="ARBA" id="ARBA00022692"/>
    </source>
</evidence>
<evidence type="ECO:0000256" key="2">
    <source>
        <dbReference type="ARBA" id="ARBA00008467"/>
    </source>
</evidence>
<dbReference type="CDD" id="cd00834">
    <property type="entry name" value="KAS_I_II"/>
    <property type="match status" value="1"/>
</dbReference>
<evidence type="ECO:0000256" key="11">
    <source>
        <dbReference type="ARBA" id="ARBA00039445"/>
    </source>
</evidence>
<comment type="subcellular location">
    <subcellularLocation>
        <location evidence="1">Cell inner membrane</location>
    </subcellularLocation>
</comment>
<feature type="domain" description="Ketosynthase family 3 (KS3)" evidence="14">
    <location>
        <begin position="5"/>
        <end position="411"/>
    </location>
</feature>
<keyword evidence="8" id="KW-1133">Transmembrane helix</keyword>
<evidence type="ECO:0000313" key="16">
    <source>
        <dbReference type="Proteomes" id="UP000469385"/>
    </source>
</evidence>
<dbReference type="SMART" id="SM00825">
    <property type="entry name" value="PKS_KS"/>
    <property type="match status" value="1"/>
</dbReference>
<reference evidence="15 16" key="1">
    <citation type="submission" date="2019-12" db="EMBL/GenBank/DDBJ databases">
        <authorList>
            <person name="Huq M.A."/>
        </authorList>
    </citation>
    <scope>NUCLEOTIDE SEQUENCE [LARGE SCALE GENOMIC DNA]</scope>
    <source>
        <strain evidence="15 16">MAH-25</strain>
    </source>
</reference>
<dbReference type="Pfam" id="PF00109">
    <property type="entry name" value="ketoacyl-synt"/>
    <property type="match status" value="1"/>
</dbReference>
<keyword evidence="5" id="KW-0997">Cell inner membrane</keyword>
<proteinExistence type="inferred from homology"/>
<keyword evidence="4" id="KW-1003">Cell membrane</keyword>
<dbReference type="InterPro" id="IPR000794">
    <property type="entry name" value="Beta-ketoacyl_synthase"/>
</dbReference>
<accession>A0A6N8J3I5</accession>
<dbReference type="AlphaFoldDB" id="A0A6N8J3I5"/>
<gene>
    <name evidence="15" type="ORF">GON04_25785</name>
</gene>
<dbReference type="GO" id="GO:0005886">
    <property type="term" value="C:plasma membrane"/>
    <property type="evidence" value="ECO:0007669"/>
    <property type="project" value="UniProtKB-SubCell"/>
</dbReference>
<evidence type="ECO:0000256" key="5">
    <source>
        <dbReference type="ARBA" id="ARBA00022519"/>
    </source>
</evidence>
<evidence type="ECO:0000256" key="9">
    <source>
        <dbReference type="ARBA" id="ARBA00023136"/>
    </source>
</evidence>
<dbReference type="SUPFAM" id="SSF53901">
    <property type="entry name" value="Thiolase-like"/>
    <property type="match status" value="2"/>
</dbReference>
<keyword evidence="7" id="KW-0812">Transmembrane</keyword>
<organism evidence="15 16">
    <name type="scientific">Ramlibacter pinisoli</name>
    <dbReference type="NCBI Taxonomy" id="2682844"/>
    <lineage>
        <taxon>Bacteria</taxon>
        <taxon>Pseudomonadati</taxon>
        <taxon>Pseudomonadota</taxon>
        <taxon>Betaproteobacteria</taxon>
        <taxon>Burkholderiales</taxon>
        <taxon>Comamonadaceae</taxon>
        <taxon>Ramlibacter</taxon>
    </lineage>
</organism>
<dbReference type="InterPro" id="IPR020841">
    <property type="entry name" value="PKS_Beta-ketoAc_synthase_dom"/>
</dbReference>
<evidence type="ECO:0000259" key="14">
    <source>
        <dbReference type="PROSITE" id="PS52004"/>
    </source>
</evidence>
<dbReference type="RefSeq" id="WP_157400995.1">
    <property type="nucleotide sequence ID" value="NZ_WSEL01000011.1"/>
</dbReference>
<evidence type="ECO:0000313" key="15">
    <source>
        <dbReference type="EMBL" id="MVQ32890.1"/>
    </source>
</evidence>
<dbReference type="GO" id="GO:0006633">
    <property type="term" value="P:fatty acid biosynthetic process"/>
    <property type="evidence" value="ECO:0007669"/>
    <property type="project" value="TreeGrafter"/>
</dbReference>